<dbReference type="EMBL" id="JAAAIP010000042">
    <property type="protein sequence ID" value="KAG0328086.1"/>
    <property type="molecule type" value="Genomic_DNA"/>
</dbReference>
<feature type="compositionally biased region" description="Acidic residues" evidence="1">
    <location>
        <begin position="185"/>
        <end position="204"/>
    </location>
</feature>
<sequence>MAIPSRPLPLTFEEPPFPNLRRFSRTWKQPRIEGSLSTQMIRESRVNNMLKFVALHPSLEEVMLWFDDLDRSHIWSLTSILRHEHDLQRRLGHRHACLRKIHIDFNYYGYDTSESMHDFFREIALYSRGPASGIRSDGVRGSSSSATLSTITTPVAASMHSSLESFHFRRVDKRDLNGSGGGYTYEEDDDSDDVDDSDNDDSNEDNTNLYPADPFTSDLISSNCGLKELQISLPGLVSERQLLLPLLRRCPDLETLCLNWVHSVSAIVDLPLLLREHCTRLKRFSICEFSPRDKHLAHLIESCVAGLSSLEILDRLVPMGATSVEATARVHGGSLETLDLRGNRRWSSHYFLDLVTRCPRLQTLKASLELRSMDSRGESIDYETRLAISWPFRESLRVLDLTLYRGSDMEVESKYRPGDGSLTDQYIDYMYTQVGALHRLEELSLGGWMLLLRVEWGLPKLAGLKRLRLLDLRNHTFIKWSAVDVEWISDNWTGLKEIKGIKRYVDPQLLEYLETLEQADNKTRDFTVGFTAFK</sequence>
<comment type="caution">
    <text evidence="2">The sequence shown here is derived from an EMBL/GenBank/DDBJ whole genome shotgun (WGS) entry which is preliminary data.</text>
</comment>
<name>A0A9P6UZU8_9FUNG</name>
<evidence type="ECO:0000313" key="2">
    <source>
        <dbReference type="EMBL" id="KAG0328086.1"/>
    </source>
</evidence>
<dbReference type="SUPFAM" id="SSF52047">
    <property type="entry name" value="RNI-like"/>
    <property type="match status" value="1"/>
</dbReference>
<dbReference type="Proteomes" id="UP000738325">
    <property type="component" value="Unassembled WGS sequence"/>
</dbReference>
<dbReference type="OrthoDB" id="2448738at2759"/>
<dbReference type="Gene3D" id="3.80.10.10">
    <property type="entry name" value="Ribonuclease Inhibitor"/>
    <property type="match status" value="1"/>
</dbReference>
<evidence type="ECO:0000256" key="1">
    <source>
        <dbReference type="SAM" id="MobiDB-lite"/>
    </source>
</evidence>
<dbReference type="AlphaFoldDB" id="A0A9P6UZU8"/>
<evidence type="ECO:0000313" key="3">
    <source>
        <dbReference type="Proteomes" id="UP000738325"/>
    </source>
</evidence>
<proteinExistence type="predicted"/>
<dbReference type="InterPro" id="IPR032675">
    <property type="entry name" value="LRR_dom_sf"/>
</dbReference>
<organism evidence="2 3">
    <name type="scientific">Dissophora globulifera</name>
    <dbReference type="NCBI Taxonomy" id="979702"/>
    <lineage>
        <taxon>Eukaryota</taxon>
        <taxon>Fungi</taxon>
        <taxon>Fungi incertae sedis</taxon>
        <taxon>Mucoromycota</taxon>
        <taxon>Mortierellomycotina</taxon>
        <taxon>Mortierellomycetes</taxon>
        <taxon>Mortierellales</taxon>
        <taxon>Mortierellaceae</taxon>
        <taxon>Dissophora</taxon>
    </lineage>
</organism>
<accession>A0A9P6UZU8</accession>
<feature type="region of interest" description="Disordered" evidence="1">
    <location>
        <begin position="177"/>
        <end position="213"/>
    </location>
</feature>
<protein>
    <submittedName>
        <fullName evidence="2">Uncharacterized protein</fullName>
    </submittedName>
</protein>
<reference evidence="2" key="1">
    <citation type="journal article" date="2020" name="Fungal Divers.">
        <title>Resolving the Mortierellaceae phylogeny through synthesis of multi-gene phylogenetics and phylogenomics.</title>
        <authorList>
            <person name="Vandepol N."/>
            <person name="Liber J."/>
            <person name="Desiro A."/>
            <person name="Na H."/>
            <person name="Kennedy M."/>
            <person name="Barry K."/>
            <person name="Grigoriev I.V."/>
            <person name="Miller A.N."/>
            <person name="O'Donnell K."/>
            <person name="Stajich J.E."/>
            <person name="Bonito G."/>
        </authorList>
    </citation>
    <scope>NUCLEOTIDE SEQUENCE</scope>
    <source>
        <strain evidence="2">REB-010B</strain>
    </source>
</reference>
<keyword evidence="3" id="KW-1185">Reference proteome</keyword>
<gene>
    <name evidence="2" type="ORF">BGZ99_006259</name>
</gene>